<organism evidence="1 2">
    <name type="scientific">Bacterioplanes sanyensis</name>
    <dbReference type="NCBI Taxonomy" id="1249553"/>
    <lineage>
        <taxon>Bacteria</taxon>
        <taxon>Pseudomonadati</taxon>
        <taxon>Pseudomonadota</taxon>
        <taxon>Gammaproteobacteria</taxon>
        <taxon>Oceanospirillales</taxon>
        <taxon>Oceanospirillaceae</taxon>
        <taxon>Bacterioplanes</taxon>
    </lineage>
</organism>
<evidence type="ECO:0000313" key="2">
    <source>
        <dbReference type="Proteomes" id="UP000202440"/>
    </source>
</evidence>
<accession>A0A222FNF5</accession>
<keyword evidence="2" id="KW-1185">Reference proteome</keyword>
<dbReference type="AlphaFoldDB" id="A0A222FNF5"/>
<dbReference type="EMBL" id="CP022530">
    <property type="protein sequence ID" value="ASP40565.1"/>
    <property type="molecule type" value="Genomic_DNA"/>
</dbReference>
<name>A0A222FNF5_9GAMM</name>
<proteinExistence type="predicted"/>
<dbReference type="KEGG" id="bsan:CHH28_18665"/>
<protein>
    <submittedName>
        <fullName evidence="1">Uncharacterized protein</fullName>
    </submittedName>
</protein>
<gene>
    <name evidence="1" type="ORF">CHH28_18665</name>
</gene>
<sequence>MNTADPLNAYFDSLLTSPKSDSWDDKLQQAVSPYLDTKPKDSIERGQRLCVLSSLSAGVPHFSQALYFVCALPNLLPGRLRSAVLGYCRLHIGGRYG</sequence>
<reference evidence="1 2" key="1">
    <citation type="submission" date="2017-07" db="EMBL/GenBank/DDBJ databases">
        <title>Annotated genome sequence of Bacterioplanes sanyensis isolated from Red Sea.</title>
        <authorList>
            <person name="Rehman Z.U."/>
        </authorList>
    </citation>
    <scope>NUCLEOTIDE SEQUENCE [LARGE SCALE GENOMIC DNA]</scope>
    <source>
        <strain evidence="1 2">NV9</strain>
    </source>
</reference>
<dbReference type="RefSeq" id="WP_094061727.1">
    <property type="nucleotide sequence ID" value="NZ_CP022530.1"/>
</dbReference>
<dbReference type="Proteomes" id="UP000202440">
    <property type="component" value="Chromosome"/>
</dbReference>
<evidence type="ECO:0000313" key="1">
    <source>
        <dbReference type="EMBL" id="ASP40565.1"/>
    </source>
</evidence>